<protein>
    <submittedName>
        <fullName evidence="1">Uncharacterized protein</fullName>
    </submittedName>
</protein>
<evidence type="ECO:0000313" key="2">
    <source>
        <dbReference type="Proteomes" id="UP001196509"/>
    </source>
</evidence>
<proteinExistence type="predicted"/>
<organism evidence="1 2">
    <name type="scientific">Flavimaribacter sediminis</name>
    <dbReference type="NCBI Taxonomy" id="2865987"/>
    <lineage>
        <taxon>Bacteria</taxon>
        <taxon>Pseudomonadati</taxon>
        <taxon>Pseudomonadota</taxon>
        <taxon>Alphaproteobacteria</taxon>
        <taxon>Hyphomicrobiales</taxon>
        <taxon>Rhizobiaceae</taxon>
        <taxon>Flavimaribacter</taxon>
    </lineage>
</organism>
<accession>A0AAE2ZLQ0</accession>
<evidence type="ECO:0000313" key="1">
    <source>
        <dbReference type="EMBL" id="MBW8639169.1"/>
    </source>
</evidence>
<name>A0AAE2ZLQ0_9HYPH</name>
<gene>
    <name evidence="1" type="ORF">K1W69_18380</name>
</gene>
<comment type="caution">
    <text evidence="1">The sequence shown here is derived from an EMBL/GenBank/DDBJ whole genome shotgun (WGS) entry which is preliminary data.</text>
</comment>
<reference evidence="1" key="1">
    <citation type="submission" date="2021-08" db="EMBL/GenBank/DDBJ databases">
        <title>Hoeflea bacterium WL0058 sp. nov., isolated from the sediment.</title>
        <authorList>
            <person name="Wang L."/>
            <person name="Zhang D."/>
        </authorList>
    </citation>
    <scope>NUCLEOTIDE SEQUENCE</scope>
    <source>
        <strain evidence="1">WL0058</strain>
    </source>
</reference>
<dbReference type="AlphaFoldDB" id="A0AAE2ZLQ0"/>
<dbReference type="Proteomes" id="UP001196509">
    <property type="component" value="Unassembled WGS sequence"/>
</dbReference>
<dbReference type="EMBL" id="JAICBX010000003">
    <property type="protein sequence ID" value="MBW8639169.1"/>
    <property type="molecule type" value="Genomic_DNA"/>
</dbReference>
<sequence>MPIRFIRPLLTLPRLASILILVAAVLLTFAVQVSAKTEHEYQSTLCTDFERSVFIQKSGTQADCVSPELAIEIDFSGKWAEAIGQAMHYAAELKRKIGIILICKPVTSREVCTKHSYNAEETLVYWGLSADMWLCPHDAVNIVDCSHVAVSP</sequence>
<dbReference type="RefSeq" id="WP_220229873.1">
    <property type="nucleotide sequence ID" value="NZ_JAICBX010000003.1"/>
</dbReference>
<keyword evidence="2" id="KW-1185">Reference proteome</keyword>